<reference evidence="2 3" key="1">
    <citation type="submission" date="2016-07" db="EMBL/GenBank/DDBJ databases">
        <title>Pervasive Adenine N6-methylation of Active Genes in Fungi.</title>
        <authorList>
            <consortium name="DOE Joint Genome Institute"/>
            <person name="Mondo S.J."/>
            <person name="Dannebaum R.O."/>
            <person name="Kuo R.C."/>
            <person name="Labutti K."/>
            <person name="Haridas S."/>
            <person name="Kuo A."/>
            <person name="Salamov A."/>
            <person name="Ahrendt S.R."/>
            <person name="Lipzen A."/>
            <person name="Sullivan W."/>
            <person name="Andreopoulos W.B."/>
            <person name="Clum A."/>
            <person name="Lindquist E."/>
            <person name="Daum C."/>
            <person name="Ramamoorthy G.K."/>
            <person name="Gryganskyi A."/>
            <person name="Culley D."/>
            <person name="Magnuson J.K."/>
            <person name="James T.Y."/>
            <person name="O'Malley M.A."/>
            <person name="Stajich J.E."/>
            <person name="Spatafora J.W."/>
            <person name="Visel A."/>
            <person name="Grigoriev I.V."/>
        </authorList>
    </citation>
    <scope>NUCLEOTIDE SEQUENCE [LARGE SCALE GENOMIC DNA]</scope>
    <source>
        <strain evidence="2 3">NRRL 3301</strain>
    </source>
</reference>
<evidence type="ECO:0000256" key="1">
    <source>
        <dbReference type="SAM" id="MobiDB-lite"/>
    </source>
</evidence>
<sequence>MFIHLLTQKTEIQRQQQCHLPASVSVVTPPSKSLQPARKVKPKSRKRSPPQSDSSLLAQHTMIITGPDDFIKDNGRTSGGPLKKTRPSSLDTTLQVPPPSPPCSSTCSSPLLSSNHSLSSLSTSSLPMLDDEENRPFLMMDPLALIDHSPDPLTKYMSQDVALFSPNSPTLFTPWPTPIYASPFLEIEATTLPLVQPSWPKSTPPHDDDPSCFIHMDDYLANGMYTEFDQFFSFNH</sequence>
<feature type="compositionally biased region" description="Polar residues" evidence="1">
    <location>
        <begin position="25"/>
        <end position="34"/>
    </location>
</feature>
<dbReference type="Proteomes" id="UP000242146">
    <property type="component" value="Unassembled WGS sequence"/>
</dbReference>
<name>A0A1X2GTQ9_9FUNG</name>
<protein>
    <submittedName>
        <fullName evidence="2">Uncharacterized protein</fullName>
    </submittedName>
</protein>
<feature type="compositionally biased region" description="Basic residues" evidence="1">
    <location>
        <begin position="38"/>
        <end position="48"/>
    </location>
</feature>
<keyword evidence="3" id="KW-1185">Reference proteome</keyword>
<feature type="region of interest" description="Disordered" evidence="1">
    <location>
        <begin position="22"/>
        <end position="109"/>
    </location>
</feature>
<dbReference type="AlphaFoldDB" id="A0A1X2GTQ9"/>
<proteinExistence type="predicted"/>
<evidence type="ECO:0000313" key="3">
    <source>
        <dbReference type="Proteomes" id="UP000242146"/>
    </source>
</evidence>
<accession>A0A1X2GTQ9</accession>
<comment type="caution">
    <text evidence="2">The sequence shown here is derived from an EMBL/GenBank/DDBJ whole genome shotgun (WGS) entry which is preliminary data.</text>
</comment>
<evidence type="ECO:0000313" key="2">
    <source>
        <dbReference type="EMBL" id="ORX61349.1"/>
    </source>
</evidence>
<organism evidence="2 3">
    <name type="scientific">Hesseltinella vesiculosa</name>
    <dbReference type="NCBI Taxonomy" id="101127"/>
    <lineage>
        <taxon>Eukaryota</taxon>
        <taxon>Fungi</taxon>
        <taxon>Fungi incertae sedis</taxon>
        <taxon>Mucoromycota</taxon>
        <taxon>Mucoromycotina</taxon>
        <taxon>Mucoromycetes</taxon>
        <taxon>Mucorales</taxon>
        <taxon>Cunninghamellaceae</taxon>
        <taxon>Hesseltinella</taxon>
    </lineage>
</organism>
<gene>
    <name evidence="2" type="ORF">DM01DRAFT_1120876</name>
</gene>
<dbReference type="EMBL" id="MCGT01000003">
    <property type="protein sequence ID" value="ORX61349.1"/>
    <property type="molecule type" value="Genomic_DNA"/>
</dbReference>